<dbReference type="EMBL" id="BAAANY010000002">
    <property type="protein sequence ID" value="GAA1661692.1"/>
    <property type="molecule type" value="Genomic_DNA"/>
</dbReference>
<keyword evidence="3" id="KW-1185">Reference proteome</keyword>
<dbReference type="SMART" id="SM00347">
    <property type="entry name" value="HTH_MARR"/>
    <property type="match status" value="1"/>
</dbReference>
<dbReference type="InterPro" id="IPR036388">
    <property type="entry name" value="WH-like_DNA-bd_sf"/>
</dbReference>
<organism evidence="2 3">
    <name type="scientific">Fodinicola feengrottensis</name>
    <dbReference type="NCBI Taxonomy" id="435914"/>
    <lineage>
        <taxon>Bacteria</taxon>
        <taxon>Bacillati</taxon>
        <taxon>Actinomycetota</taxon>
        <taxon>Actinomycetes</taxon>
        <taxon>Mycobacteriales</taxon>
        <taxon>Fodinicola</taxon>
    </lineage>
</organism>
<dbReference type="Proteomes" id="UP001500618">
    <property type="component" value="Unassembled WGS sequence"/>
</dbReference>
<proteinExistence type="predicted"/>
<evidence type="ECO:0000313" key="3">
    <source>
        <dbReference type="Proteomes" id="UP001500618"/>
    </source>
</evidence>
<dbReference type="PROSITE" id="PS50995">
    <property type="entry name" value="HTH_MARR_2"/>
    <property type="match status" value="1"/>
</dbReference>
<feature type="domain" description="HTH marR-type" evidence="1">
    <location>
        <begin position="8"/>
        <end position="151"/>
    </location>
</feature>
<reference evidence="2 3" key="1">
    <citation type="journal article" date="2019" name="Int. J. Syst. Evol. Microbiol.">
        <title>The Global Catalogue of Microorganisms (GCM) 10K type strain sequencing project: providing services to taxonomists for standard genome sequencing and annotation.</title>
        <authorList>
            <consortium name="The Broad Institute Genomics Platform"/>
            <consortium name="The Broad Institute Genome Sequencing Center for Infectious Disease"/>
            <person name="Wu L."/>
            <person name="Ma J."/>
        </authorList>
    </citation>
    <scope>NUCLEOTIDE SEQUENCE [LARGE SCALE GENOMIC DNA]</scope>
    <source>
        <strain evidence="2 3">JCM 14718</strain>
    </source>
</reference>
<evidence type="ECO:0000313" key="2">
    <source>
        <dbReference type="EMBL" id="GAA1661692.1"/>
    </source>
</evidence>
<accession>A0ABN2FXR6</accession>
<dbReference type="InterPro" id="IPR000835">
    <property type="entry name" value="HTH_MarR-typ"/>
</dbReference>
<sequence>MVVTDPESAAIAEELMATTRALRRVVRRQLRPQTPGPALRGAQLELLRVVQGEPGIGVAAAARALHLAGNSVSTLVNQLVDHGMLVRETDPDDRRAIRLRLTEAASQRLEFWRQARDEFVATGIDELADGQRRALAQAMPAMWALLASLEKVEAERAVVE</sequence>
<dbReference type="InterPro" id="IPR036390">
    <property type="entry name" value="WH_DNA-bd_sf"/>
</dbReference>
<dbReference type="InterPro" id="IPR052526">
    <property type="entry name" value="HTH-type_Bedaq_tolerance"/>
</dbReference>
<protein>
    <submittedName>
        <fullName evidence="2">MarR family transcriptional regulator</fullName>
    </submittedName>
</protein>
<dbReference type="PANTHER" id="PTHR39515">
    <property type="entry name" value="CONSERVED PROTEIN"/>
    <property type="match status" value="1"/>
</dbReference>
<evidence type="ECO:0000259" key="1">
    <source>
        <dbReference type="PROSITE" id="PS50995"/>
    </source>
</evidence>
<dbReference type="Pfam" id="PF12802">
    <property type="entry name" value="MarR_2"/>
    <property type="match status" value="1"/>
</dbReference>
<dbReference type="PANTHER" id="PTHR39515:SF2">
    <property type="entry name" value="HTH-TYPE TRANSCRIPTIONAL REGULATOR RV0880"/>
    <property type="match status" value="1"/>
</dbReference>
<dbReference type="Gene3D" id="1.10.10.10">
    <property type="entry name" value="Winged helix-like DNA-binding domain superfamily/Winged helix DNA-binding domain"/>
    <property type="match status" value="1"/>
</dbReference>
<comment type="caution">
    <text evidence="2">The sequence shown here is derived from an EMBL/GenBank/DDBJ whole genome shotgun (WGS) entry which is preliminary data.</text>
</comment>
<dbReference type="SUPFAM" id="SSF46785">
    <property type="entry name" value="Winged helix' DNA-binding domain"/>
    <property type="match status" value="1"/>
</dbReference>
<gene>
    <name evidence="2" type="ORF">GCM10009765_09040</name>
</gene>
<name>A0ABN2FXR6_9ACTN</name>